<reference evidence="2" key="1">
    <citation type="submission" date="2021-02" db="EMBL/GenBank/DDBJ databases">
        <title>Genome sequence Cadophora malorum strain M34.</title>
        <authorList>
            <person name="Stefanovic E."/>
            <person name="Vu D."/>
            <person name="Scully C."/>
            <person name="Dijksterhuis J."/>
            <person name="Roader J."/>
            <person name="Houbraken J."/>
        </authorList>
    </citation>
    <scope>NUCLEOTIDE SEQUENCE</scope>
    <source>
        <strain evidence="2">M34</strain>
    </source>
</reference>
<dbReference type="Proteomes" id="UP000664132">
    <property type="component" value="Unassembled WGS sequence"/>
</dbReference>
<feature type="transmembrane region" description="Helical" evidence="1">
    <location>
        <begin position="126"/>
        <end position="149"/>
    </location>
</feature>
<proteinExistence type="predicted"/>
<comment type="caution">
    <text evidence="2">The sequence shown here is derived from an EMBL/GenBank/DDBJ whole genome shotgun (WGS) entry which is preliminary data.</text>
</comment>
<protein>
    <submittedName>
        <fullName evidence="2">Uncharacterized protein</fullName>
    </submittedName>
</protein>
<organism evidence="2 3">
    <name type="scientific">Cadophora malorum</name>
    <dbReference type="NCBI Taxonomy" id="108018"/>
    <lineage>
        <taxon>Eukaryota</taxon>
        <taxon>Fungi</taxon>
        <taxon>Dikarya</taxon>
        <taxon>Ascomycota</taxon>
        <taxon>Pezizomycotina</taxon>
        <taxon>Leotiomycetes</taxon>
        <taxon>Helotiales</taxon>
        <taxon>Ploettnerulaceae</taxon>
        <taxon>Cadophora</taxon>
    </lineage>
</organism>
<evidence type="ECO:0000313" key="3">
    <source>
        <dbReference type="Proteomes" id="UP000664132"/>
    </source>
</evidence>
<feature type="transmembrane region" description="Helical" evidence="1">
    <location>
        <begin position="335"/>
        <end position="358"/>
    </location>
</feature>
<keyword evidence="3" id="KW-1185">Reference proteome</keyword>
<name>A0A8H7T509_9HELO</name>
<accession>A0A8H7T509</accession>
<dbReference type="AlphaFoldDB" id="A0A8H7T509"/>
<dbReference type="EMBL" id="JAFJYH010000385">
    <property type="protein sequence ID" value="KAG4412356.1"/>
    <property type="molecule type" value="Genomic_DNA"/>
</dbReference>
<dbReference type="OrthoDB" id="1669814at2759"/>
<keyword evidence="1" id="KW-0812">Transmembrane</keyword>
<evidence type="ECO:0000256" key="1">
    <source>
        <dbReference type="SAM" id="Phobius"/>
    </source>
</evidence>
<keyword evidence="1" id="KW-0472">Membrane</keyword>
<feature type="transmembrane region" description="Helical" evidence="1">
    <location>
        <begin position="290"/>
        <end position="315"/>
    </location>
</feature>
<keyword evidence="1" id="KW-1133">Transmembrane helix</keyword>
<feature type="transmembrane region" description="Helical" evidence="1">
    <location>
        <begin position="169"/>
        <end position="191"/>
    </location>
</feature>
<feature type="transmembrane region" description="Helical" evidence="1">
    <location>
        <begin position="203"/>
        <end position="226"/>
    </location>
</feature>
<sequence>MADNLYSRGWKGYAATGFFVTMSLIALKEMRLSDVAMSVSKPMEDVTTTLKFPDHDQTLRTKYTGIASLDYGLGFLVTAFLPGASGWNSNALVQQIYFLVSFFPIISISSVEAGRKGNASSVIKWTSIWAVFYQTVGGAVVIPLWYLLFFRSSAKESSWTPASRLVDTSYAKALLPSLVLGYLLPTVAMYIPFPDPGLYIHQALIASWQLCPLYVNILLVGISTFIRNSEPAVNVNKSQPSLKYLHRVYITNFAVSAAVHIITMVLCISAKVPQVNFVQSLIRLPAADRLTMLGSLHYIFQVDGLIILGSALAAAWGVMWDLKHLGKADVSTGEIAIQMAVATILFGPAATVSGVWLLREHMLADKDVKKA</sequence>
<evidence type="ECO:0000313" key="2">
    <source>
        <dbReference type="EMBL" id="KAG4412356.1"/>
    </source>
</evidence>
<feature type="transmembrane region" description="Helical" evidence="1">
    <location>
        <begin position="246"/>
        <end position="269"/>
    </location>
</feature>
<feature type="transmembrane region" description="Helical" evidence="1">
    <location>
        <begin position="12"/>
        <end position="27"/>
    </location>
</feature>
<gene>
    <name evidence="2" type="ORF">IFR04_014513</name>
</gene>
<feature type="transmembrane region" description="Helical" evidence="1">
    <location>
        <begin position="63"/>
        <end position="84"/>
    </location>
</feature>
<feature type="transmembrane region" description="Helical" evidence="1">
    <location>
        <begin position="96"/>
        <end position="114"/>
    </location>
</feature>